<evidence type="ECO:0000256" key="5">
    <source>
        <dbReference type="ARBA" id="ARBA00023136"/>
    </source>
</evidence>
<evidence type="ECO:0000256" key="4">
    <source>
        <dbReference type="ARBA" id="ARBA00022989"/>
    </source>
</evidence>
<dbReference type="PANTHER" id="PTHR13906:SF4">
    <property type="entry name" value="LYSOPHOSPHOLIPID ACYLTRANSFERASE 6"/>
    <property type="match status" value="1"/>
</dbReference>
<keyword evidence="9" id="KW-1185">Reference proteome</keyword>
<feature type="transmembrane region" description="Helical" evidence="7">
    <location>
        <begin position="81"/>
        <end position="99"/>
    </location>
</feature>
<dbReference type="OrthoDB" id="286734at2759"/>
<keyword evidence="6" id="KW-0012">Acyltransferase</keyword>
<dbReference type="GO" id="GO:0030258">
    <property type="term" value="P:lipid modification"/>
    <property type="evidence" value="ECO:0007669"/>
    <property type="project" value="TreeGrafter"/>
</dbReference>
<proteinExistence type="predicted"/>
<evidence type="ECO:0000256" key="3">
    <source>
        <dbReference type="ARBA" id="ARBA00022692"/>
    </source>
</evidence>
<dbReference type="InterPro" id="IPR049941">
    <property type="entry name" value="LPLAT_7/PORCN-like"/>
</dbReference>
<evidence type="ECO:0000313" key="9">
    <source>
        <dbReference type="Proteomes" id="UP000281553"/>
    </source>
</evidence>
<dbReference type="PANTHER" id="PTHR13906">
    <property type="entry name" value="PORCUPINE"/>
    <property type="match status" value="1"/>
</dbReference>
<evidence type="ECO:0000256" key="6">
    <source>
        <dbReference type="ARBA" id="ARBA00023315"/>
    </source>
</evidence>
<dbReference type="EMBL" id="UYRU01084710">
    <property type="protein sequence ID" value="VDN34074.1"/>
    <property type="molecule type" value="Genomic_DNA"/>
</dbReference>
<feature type="transmembrane region" description="Helical" evidence="7">
    <location>
        <begin position="149"/>
        <end position="169"/>
    </location>
</feature>
<dbReference type="GO" id="GO:0016746">
    <property type="term" value="F:acyltransferase activity"/>
    <property type="evidence" value="ECO:0007669"/>
    <property type="project" value="UniProtKB-KW"/>
</dbReference>
<keyword evidence="5 7" id="KW-0472">Membrane</keyword>
<keyword evidence="4 7" id="KW-1133">Transmembrane helix</keyword>
<protein>
    <submittedName>
        <fullName evidence="8">Uncharacterized protein</fullName>
    </submittedName>
</protein>
<dbReference type="Proteomes" id="UP000281553">
    <property type="component" value="Unassembled WGS sequence"/>
</dbReference>
<dbReference type="AlphaFoldDB" id="A0A3P7MWA0"/>
<organism evidence="8 9">
    <name type="scientific">Dibothriocephalus latus</name>
    <name type="common">Fish tapeworm</name>
    <name type="synonym">Diphyllobothrium latum</name>
    <dbReference type="NCBI Taxonomy" id="60516"/>
    <lineage>
        <taxon>Eukaryota</taxon>
        <taxon>Metazoa</taxon>
        <taxon>Spiralia</taxon>
        <taxon>Lophotrochozoa</taxon>
        <taxon>Platyhelminthes</taxon>
        <taxon>Cestoda</taxon>
        <taxon>Eucestoda</taxon>
        <taxon>Diphyllobothriidea</taxon>
        <taxon>Diphyllobothriidae</taxon>
        <taxon>Dibothriocephalus</taxon>
    </lineage>
</organism>
<accession>A0A3P7MWA0</accession>
<gene>
    <name evidence="8" type="ORF">DILT_LOCUS16413</name>
</gene>
<evidence type="ECO:0000256" key="2">
    <source>
        <dbReference type="ARBA" id="ARBA00022679"/>
    </source>
</evidence>
<evidence type="ECO:0000256" key="7">
    <source>
        <dbReference type="SAM" id="Phobius"/>
    </source>
</evidence>
<evidence type="ECO:0000313" key="8">
    <source>
        <dbReference type="EMBL" id="VDN34074.1"/>
    </source>
</evidence>
<keyword evidence="3 7" id="KW-0812">Transmembrane</keyword>
<sequence>MCAGNGYTGDDPVTKEAQWKNVHNFDFVQVEAALNLKLLIDAWNIKTAVWLREVVYYRAPRSISTVAVFTVSAFWHGLYPGYYLMFLTFALFVLAARMWRRKVRSRLPSKRYLFLVYHAFTIFLTHISMDYAQAPFHLLTLNSSIFTWIQFFFVPHIVAVLILSVLSLLSRLRRRPKVQDIEPLLA</sequence>
<comment type="subcellular location">
    <subcellularLocation>
        <location evidence="1">Membrane</location>
        <topology evidence="1">Multi-pass membrane protein</topology>
    </subcellularLocation>
</comment>
<evidence type="ECO:0000256" key="1">
    <source>
        <dbReference type="ARBA" id="ARBA00004141"/>
    </source>
</evidence>
<feature type="transmembrane region" description="Helical" evidence="7">
    <location>
        <begin position="111"/>
        <end position="129"/>
    </location>
</feature>
<keyword evidence="2" id="KW-0808">Transferase</keyword>
<reference evidence="8 9" key="1">
    <citation type="submission" date="2018-11" db="EMBL/GenBank/DDBJ databases">
        <authorList>
            <consortium name="Pathogen Informatics"/>
        </authorList>
    </citation>
    <scope>NUCLEOTIDE SEQUENCE [LARGE SCALE GENOMIC DNA]</scope>
</reference>
<dbReference type="InterPro" id="IPR004299">
    <property type="entry name" value="MBOAT_fam"/>
</dbReference>
<name>A0A3P7MWA0_DIBLA</name>
<dbReference type="GO" id="GO:0016020">
    <property type="term" value="C:membrane"/>
    <property type="evidence" value="ECO:0007669"/>
    <property type="project" value="UniProtKB-SubCell"/>
</dbReference>
<dbReference type="Pfam" id="PF03062">
    <property type="entry name" value="MBOAT"/>
    <property type="match status" value="1"/>
</dbReference>